<name>A0AAN6UTK6_9PEZI</name>
<keyword evidence="3" id="KW-1185">Reference proteome</keyword>
<evidence type="ECO:0000313" key="3">
    <source>
        <dbReference type="Proteomes" id="UP001304895"/>
    </source>
</evidence>
<organism evidence="2 3">
    <name type="scientific">Trichocladium antarcticum</name>
    <dbReference type="NCBI Taxonomy" id="1450529"/>
    <lineage>
        <taxon>Eukaryota</taxon>
        <taxon>Fungi</taxon>
        <taxon>Dikarya</taxon>
        <taxon>Ascomycota</taxon>
        <taxon>Pezizomycotina</taxon>
        <taxon>Sordariomycetes</taxon>
        <taxon>Sordariomycetidae</taxon>
        <taxon>Sordariales</taxon>
        <taxon>Chaetomiaceae</taxon>
        <taxon>Trichocladium</taxon>
    </lineage>
</organism>
<reference evidence="2" key="1">
    <citation type="journal article" date="2023" name="Mol. Phylogenet. Evol.">
        <title>Genome-scale phylogeny and comparative genomics of the fungal order Sordariales.</title>
        <authorList>
            <person name="Hensen N."/>
            <person name="Bonometti L."/>
            <person name="Westerberg I."/>
            <person name="Brannstrom I.O."/>
            <person name="Guillou S."/>
            <person name="Cros-Aarteil S."/>
            <person name="Calhoun S."/>
            <person name="Haridas S."/>
            <person name="Kuo A."/>
            <person name="Mondo S."/>
            <person name="Pangilinan J."/>
            <person name="Riley R."/>
            <person name="LaButti K."/>
            <person name="Andreopoulos B."/>
            <person name="Lipzen A."/>
            <person name="Chen C."/>
            <person name="Yan M."/>
            <person name="Daum C."/>
            <person name="Ng V."/>
            <person name="Clum A."/>
            <person name="Steindorff A."/>
            <person name="Ohm R.A."/>
            <person name="Martin F."/>
            <person name="Silar P."/>
            <person name="Natvig D.O."/>
            <person name="Lalanne C."/>
            <person name="Gautier V."/>
            <person name="Ament-Velasquez S.L."/>
            <person name="Kruys A."/>
            <person name="Hutchinson M.I."/>
            <person name="Powell A.J."/>
            <person name="Barry K."/>
            <person name="Miller A.N."/>
            <person name="Grigoriev I.V."/>
            <person name="Debuchy R."/>
            <person name="Gladieux P."/>
            <person name="Hiltunen Thoren M."/>
            <person name="Johannesson H."/>
        </authorList>
    </citation>
    <scope>NUCLEOTIDE SEQUENCE</scope>
    <source>
        <strain evidence="2">CBS 123565</strain>
    </source>
</reference>
<evidence type="ECO:0000256" key="1">
    <source>
        <dbReference type="SAM" id="MobiDB-lite"/>
    </source>
</evidence>
<accession>A0AAN6UTK6</accession>
<protein>
    <submittedName>
        <fullName evidence="2">Uncharacterized protein</fullName>
    </submittedName>
</protein>
<dbReference type="Proteomes" id="UP001304895">
    <property type="component" value="Unassembled WGS sequence"/>
</dbReference>
<dbReference type="EMBL" id="MU853401">
    <property type="protein sequence ID" value="KAK4138963.1"/>
    <property type="molecule type" value="Genomic_DNA"/>
</dbReference>
<comment type="caution">
    <text evidence="2">The sequence shown here is derived from an EMBL/GenBank/DDBJ whole genome shotgun (WGS) entry which is preliminary data.</text>
</comment>
<proteinExistence type="predicted"/>
<sequence>MFGASASLGHVQIALYMICVCSKQSDDAIHDSLDHGQTIQGFRRHLCLKSEAHLDLTGVTRTKKGHSTVFRYEEQTTVRGVGNDLIFPLIQRKQTSAIVQHAETLDVCFFKQNIPRILSKQPRLRISTPNSFRSNGLLELKHPRRSHQPFNMAQ</sequence>
<reference evidence="2" key="2">
    <citation type="submission" date="2023-05" db="EMBL/GenBank/DDBJ databases">
        <authorList>
            <consortium name="Lawrence Berkeley National Laboratory"/>
            <person name="Steindorff A."/>
            <person name="Hensen N."/>
            <person name="Bonometti L."/>
            <person name="Westerberg I."/>
            <person name="Brannstrom I.O."/>
            <person name="Guillou S."/>
            <person name="Cros-Aarteil S."/>
            <person name="Calhoun S."/>
            <person name="Haridas S."/>
            <person name="Kuo A."/>
            <person name="Mondo S."/>
            <person name="Pangilinan J."/>
            <person name="Riley R."/>
            <person name="Labutti K."/>
            <person name="Andreopoulos B."/>
            <person name="Lipzen A."/>
            <person name="Chen C."/>
            <person name="Yanf M."/>
            <person name="Daum C."/>
            <person name="Ng V."/>
            <person name="Clum A."/>
            <person name="Ohm R."/>
            <person name="Martin F."/>
            <person name="Silar P."/>
            <person name="Natvig D."/>
            <person name="Lalanne C."/>
            <person name="Gautier V."/>
            <person name="Ament-Velasquez S.L."/>
            <person name="Kruys A."/>
            <person name="Hutchinson M.I."/>
            <person name="Powell A.J."/>
            <person name="Barry K."/>
            <person name="Miller A.N."/>
            <person name="Grigoriev I.V."/>
            <person name="Debuchy R."/>
            <person name="Gladieux P."/>
            <person name="Thoren M.H."/>
            <person name="Johannesson H."/>
        </authorList>
    </citation>
    <scope>NUCLEOTIDE SEQUENCE</scope>
    <source>
        <strain evidence="2">CBS 123565</strain>
    </source>
</reference>
<dbReference type="AlphaFoldDB" id="A0AAN6UTK6"/>
<evidence type="ECO:0000313" key="2">
    <source>
        <dbReference type="EMBL" id="KAK4138963.1"/>
    </source>
</evidence>
<gene>
    <name evidence="2" type="ORF">BT67DRAFT_29072</name>
</gene>
<feature type="region of interest" description="Disordered" evidence="1">
    <location>
        <begin position="135"/>
        <end position="154"/>
    </location>
</feature>